<name>A0A0E9P6I7_ANGAN</name>
<proteinExistence type="predicted"/>
<sequence>MLAAVIQPEVPVFKCNYPLKYIL</sequence>
<protein>
    <submittedName>
        <fullName evidence="1">Uncharacterized protein</fullName>
    </submittedName>
</protein>
<reference evidence="1" key="1">
    <citation type="submission" date="2014-11" db="EMBL/GenBank/DDBJ databases">
        <authorList>
            <person name="Amaro Gonzalez C."/>
        </authorList>
    </citation>
    <scope>NUCLEOTIDE SEQUENCE</scope>
</reference>
<accession>A0A0E9P6I7</accession>
<dbReference type="EMBL" id="GBXM01108478">
    <property type="protein sequence ID" value="JAH00099.1"/>
    <property type="molecule type" value="Transcribed_RNA"/>
</dbReference>
<organism evidence="1">
    <name type="scientific">Anguilla anguilla</name>
    <name type="common">European freshwater eel</name>
    <name type="synonym">Muraena anguilla</name>
    <dbReference type="NCBI Taxonomy" id="7936"/>
    <lineage>
        <taxon>Eukaryota</taxon>
        <taxon>Metazoa</taxon>
        <taxon>Chordata</taxon>
        <taxon>Craniata</taxon>
        <taxon>Vertebrata</taxon>
        <taxon>Euteleostomi</taxon>
        <taxon>Actinopterygii</taxon>
        <taxon>Neopterygii</taxon>
        <taxon>Teleostei</taxon>
        <taxon>Anguilliformes</taxon>
        <taxon>Anguillidae</taxon>
        <taxon>Anguilla</taxon>
    </lineage>
</organism>
<evidence type="ECO:0000313" key="1">
    <source>
        <dbReference type="EMBL" id="JAH00099.1"/>
    </source>
</evidence>
<reference evidence="1" key="2">
    <citation type="journal article" date="2015" name="Fish Shellfish Immunol.">
        <title>Early steps in the European eel (Anguilla anguilla)-Vibrio vulnificus interaction in the gills: Role of the RtxA13 toxin.</title>
        <authorList>
            <person name="Callol A."/>
            <person name="Pajuelo D."/>
            <person name="Ebbesson L."/>
            <person name="Teles M."/>
            <person name="MacKenzie S."/>
            <person name="Amaro C."/>
        </authorList>
    </citation>
    <scope>NUCLEOTIDE SEQUENCE</scope>
</reference>
<dbReference type="AlphaFoldDB" id="A0A0E9P6I7"/>